<dbReference type="InterPro" id="IPR011453">
    <property type="entry name" value="DUF1559"/>
</dbReference>
<feature type="domain" description="DUF1559" evidence="2">
    <location>
        <begin position="43"/>
        <end position="324"/>
    </location>
</feature>
<dbReference type="AlphaFoldDB" id="A0A518CGU1"/>
<evidence type="ECO:0000313" key="4">
    <source>
        <dbReference type="Proteomes" id="UP000317178"/>
    </source>
</evidence>
<reference evidence="3 4" key="1">
    <citation type="submission" date="2019-02" db="EMBL/GenBank/DDBJ databases">
        <title>Deep-cultivation of Planctomycetes and their phenomic and genomic characterization uncovers novel biology.</title>
        <authorList>
            <person name="Wiegand S."/>
            <person name="Jogler M."/>
            <person name="Boedeker C."/>
            <person name="Pinto D."/>
            <person name="Vollmers J."/>
            <person name="Rivas-Marin E."/>
            <person name="Kohn T."/>
            <person name="Peeters S.H."/>
            <person name="Heuer A."/>
            <person name="Rast P."/>
            <person name="Oberbeckmann S."/>
            <person name="Bunk B."/>
            <person name="Jeske O."/>
            <person name="Meyerdierks A."/>
            <person name="Storesund J.E."/>
            <person name="Kallscheuer N."/>
            <person name="Luecker S."/>
            <person name="Lage O.M."/>
            <person name="Pohl T."/>
            <person name="Merkel B.J."/>
            <person name="Hornburger P."/>
            <person name="Mueller R.-W."/>
            <person name="Bruemmer F."/>
            <person name="Labrenz M."/>
            <person name="Spormann A.M."/>
            <person name="Op den Camp H."/>
            <person name="Overmann J."/>
            <person name="Amann R."/>
            <person name="Jetten M.S.M."/>
            <person name="Mascher T."/>
            <person name="Medema M.H."/>
            <person name="Devos D.P."/>
            <person name="Kaster A.-K."/>
            <person name="Ovreas L."/>
            <person name="Rohde M."/>
            <person name="Galperin M.Y."/>
            <person name="Jogler C."/>
        </authorList>
    </citation>
    <scope>NUCLEOTIDE SEQUENCE [LARGE SCALE GENOMIC DNA]</scope>
    <source>
        <strain evidence="3 4">Pla110</strain>
    </source>
</reference>
<sequence length="346" mass="37378">MRLLLRRNPNKDKSLRSGFTIIELLVVMAIISILIGLLLPAVQQAREAARRTQCRNKLHQIGIALTNYADLHQVLPPSYIVGAGTGGQWSAHVRLLPFMEEDNFYELADLDSGYTSGTILSTHRVGVFICPSEERQMLRAGGDHYPLNYAWNGGSWKVFEHAATFDDGGEGGDGLFHPNANIKFTKVKDGLSNTIAFSEVKAFTPYVRDGQLSGDTVPETPPTSLAALTNGQFKLESGHTEWVDGRVHQTGFTTAFTPNSSTPVEGASGDAGDPLDGDYTSCREGKAGCEGETTFAAVTARSYHTGAVFVLYLDGSVHAISENVSLDIWRALGSYNGGEAIDASFD</sequence>
<protein>
    <recommendedName>
        <fullName evidence="2">DUF1559 domain-containing protein</fullName>
    </recommendedName>
</protein>
<dbReference type="OrthoDB" id="254858at2"/>
<evidence type="ECO:0000313" key="3">
    <source>
        <dbReference type="EMBL" id="QDU78445.1"/>
    </source>
</evidence>
<dbReference type="Gene3D" id="3.30.700.10">
    <property type="entry name" value="Glycoprotein, Type 4 Pilin"/>
    <property type="match status" value="1"/>
</dbReference>
<dbReference type="SUPFAM" id="SSF54523">
    <property type="entry name" value="Pili subunits"/>
    <property type="match status" value="1"/>
</dbReference>
<dbReference type="PANTHER" id="PTHR30093">
    <property type="entry name" value="GENERAL SECRETION PATHWAY PROTEIN G"/>
    <property type="match status" value="1"/>
</dbReference>
<keyword evidence="1" id="KW-0812">Transmembrane</keyword>
<gene>
    <name evidence="3" type="ORF">Pla110_01470</name>
</gene>
<dbReference type="InterPro" id="IPR045584">
    <property type="entry name" value="Pilin-like"/>
</dbReference>
<dbReference type="NCBIfam" id="TIGR04294">
    <property type="entry name" value="pre_pil_HX9DG"/>
    <property type="match status" value="1"/>
</dbReference>
<dbReference type="PANTHER" id="PTHR30093:SF2">
    <property type="entry name" value="TYPE II SECRETION SYSTEM PROTEIN H"/>
    <property type="match status" value="1"/>
</dbReference>
<accession>A0A518CGU1</accession>
<organism evidence="3 4">
    <name type="scientific">Polystyrenella longa</name>
    <dbReference type="NCBI Taxonomy" id="2528007"/>
    <lineage>
        <taxon>Bacteria</taxon>
        <taxon>Pseudomonadati</taxon>
        <taxon>Planctomycetota</taxon>
        <taxon>Planctomycetia</taxon>
        <taxon>Planctomycetales</taxon>
        <taxon>Planctomycetaceae</taxon>
        <taxon>Polystyrenella</taxon>
    </lineage>
</organism>
<dbReference type="RefSeq" id="WP_144992194.1">
    <property type="nucleotide sequence ID" value="NZ_CP036281.1"/>
</dbReference>
<evidence type="ECO:0000259" key="2">
    <source>
        <dbReference type="Pfam" id="PF07596"/>
    </source>
</evidence>
<feature type="transmembrane region" description="Helical" evidence="1">
    <location>
        <begin position="21"/>
        <end position="42"/>
    </location>
</feature>
<dbReference type="Pfam" id="PF07596">
    <property type="entry name" value="SBP_bac_10"/>
    <property type="match status" value="1"/>
</dbReference>
<dbReference type="EMBL" id="CP036281">
    <property type="protein sequence ID" value="QDU78445.1"/>
    <property type="molecule type" value="Genomic_DNA"/>
</dbReference>
<proteinExistence type="predicted"/>
<dbReference type="Pfam" id="PF07963">
    <property type="entry name" value="N_methyl"/>
    <property type="match status" value="1"/>
</dbReference>
<dbReference type="Proteomes" id="UP000317178">
    <property type="component" value="Chromosome"/>
</dbReference>
<evidence type="ECO:0000256" key="1">
    <source>
        <dbReference type="SAM" id="Phobius"/>
    </source>
</evidence>
<keyword evidence="1" id="KW-1133">Transmembrane helix</keyword>
<dbReference type="NCBIfam" id="TIGR02532">
    <property type="entry name" value="IV_pilin_GFxxxE"/>
    <property type="match status" value="1"/>
</dbReference>
<name>A0A518CGU1_9PLAN</name>
<dbReference type="InterPro" id="IPR012902">
    <property type="entry name" value="N_methyl_site"/>
</dbReference>
<dbReference type="InterPro" id="IPR027558">
    <property type="entry name" value="Pre_pil_HX9DG_C"/>
</dbReference>
<keyword evidence="4" id="KW-1185">Reference proteome</keyword>
<keyword evidence="1" id="KW-0472">Membrane</keyword>
<dbReference type="KEGG" id="plon:Pla110_01470"/>